<dbReference type="EMBL" id="JAEMWZ010000313">
    <property type="protein sequence ID" value="KAG7125523.1"/>
    <property type="molecule type" value="Genomic_DNA"/>
</dbReference>
<organism evidence="10 11">
    <name type="scientific">Verticillium longisporum</name>
    <name type="common">Verticillium dahliae var. longisporum</name>
    <dbReference type="NCBI Taxonomy" id="100787"/>
    <lineage>
        <taxon>Eukaryota</taxon>
        <taxon>Fungi</taxon>
        <taxon>Dikarya</taxon>
        <taxon>Ascomycota</taxon>
        <taxon>Pezizomycotina</taxon>
        <taxon>Sordariomycetes</taxon>
        <taxon>Hypocreomycetidae</taxon>
        <taxon>Glomerellales</taxon>
        <taxon>Plectosphaerellaceae</taxon>
        <taxon>Verticillium</taxon>
    </lineage>
</organism>
<dbReference type="GO" id="GO:0000122">
    <property type="term" value="P:negative regulation of transcription by RNA polymerase II"/>
    <property type="evidence" value="ECO:0007669"/>
    <property type="project" value="TreeGrafter"/>
</dbReference>
<dbReference type="GO" id="GO:0005730">
    <property type="term" value="C:nucleolus"/>
    <property type="evidence" value="ECO:0007669"/>
    <property type="project" value="TreeGrafter"/>
</dbReference>
<evidence type="ECO:0000256" key="7">
    <source>
        <dbReference type="PROSITE-ProRule" id="PRU01145"/>
    </source>
</evidence>
<evidence type="ECO:0000256" key="5">
    <source>
        <dbReference type="ARBA" id="ARBA00022833"/>
    </source>
</evidence>
<dbReference type="GO" id="GO:0006364">
    <property type="term" value="P:rRNA processing"/>
    <property type="evidence" value="ECO:0007669"/>
    <property type="project" value="TreeGrafter"/>
</dbReference>
<feature type="compositionally biased region" description="Basic and acidic residues" evidence="8">
    <location>
        <begin position="165"/>
        <end position="178"/>
    </location>
</feature>
<dbReference type="GO" id="GO:0003677">
    <property type="term" value="F:DNA binding"/>
    <property type="evidence" value="ECO:0007669"/>
    <property type="project" value="InterPro"/>
</dbReference>
<dbReference type="PROSITE" id="PS51804">
    <property type="entry name" value="ZF_C2HC_LYAR"/>
    <property type="match status" value="1"/>
</dbReference>
<feature type="domain" description="Zinc finger C2H2 LYAR-type" evidence="9">
    <location>
        <begin position="226"/>
        <end position="253"/>
    </location>
</feature>
<feature type="compositionally biased region" description="Basic and acidic residues" evidence="8">
    <location>
        <begin position="544"/>
        <end position="569"/>
    </location>
</feature>
<comment type="subcellular location">
    <subcellularLocation>
        <location evidence="1">Nucleus</location>
    </subcellularLocation>
</comment>
<feature type="compositionally biased region" description="Basic and acidic residues" evidence="8">
    <location>
        <begin position="62"/>
        <end position="71"/>
    </location>
</feature>
<gene>
    <name evidence="10" type="ORF">HYQ45_013137</name>
</gene>
<evidence type="ECO:0000256" key="3">
    <source>
        <dbReference type="ARBA" id="ARBA00022737"/>
    </source>
</evidence>
<reference evidence="10" key="1">
    <citation type="journal article" date="2021" name="Mol. Plant Pathol.">
        <title>A 20-kb lineage-specific genomic region tames virulence in pathogenic amphidiploid Verticillium longisporum.</title>
        <authorList>
            <person name="Harting R."/>
            <person name="Starke J."/>
            <person name="Kusch H."/>
            <person name="Poggeler S."/>
            <person name="Maurus I."/>
            <person name="Schluter R."/>
            <person name="Landesfeind M."/>
            <person name="Bulla I."/>
            <person name="Nowrousian M."/>
            <person name="de Jonge R."/>
            <person name="Stahlhut G."/>
            <person name="Hoff K.J."/>
            <person name="Asshauer K.P."/>
            <person name="Thurmer A."/>
            <person name="Stanke M."/>
            <person name="Daniel R."/>
            <person name="Morgenstern B."/>
            <person name="Thomma B.P.H.J."/>
            <person name="Kronstad J.W."/>
            <person name="Braus-Stromeyer S.A."/>
            <person name="Braus G.H."/>
        </authorList>
    </citation>
    <scope>NUCLEOTIDE SEQUENCE</scope>
    <source>
        <strain evidence="10">Vl32</strain>
    </source>
</reference>
<dbReference type="Proteomes" id="UP000689129">
    <property type="component" value="Unassembled WGS sequence"/>
</dbReference>
<keyword evidence="3" id="KW-0677">Repeat</keyword>
<feature type="domain" description="Zinc finger C2H2 LYAR-type" evidence="9">
    <location>
        <begin position="2"/>
        <end position="22"/>
    </location>
</feature>
<dbReference type="InterPro" id="IPR014898">
    <property type="entry name" value="Znf_C2H2_LYAR"/>
</dbReference>
<name>A0A8I3AL82_VERLO</name>
<feature type="region of interest" description="Disordered" evidence="8">
    <location>
        <begin position="134"/>
        <end position="219"/>
    </location>
</feature>
<evidence type="ECO:0000259" key="9">
    <source>
        <dbReference type="Pfam" id="PF08790"/>
    </source>
</evidence>
<feature type="compositionally biased region" description="Basic residues" evidence="8">
    <location>
        <begin position="466"/>
        <end position="479"/>
    </location>
</feature>
<dbReference type="OrthoDB" id="21474at2759"/>
<keyword evidence="2" id="KW-0479">Metal-binding</keyword>
<dbReference type="GO" id="GO:0008270">
    <property type="term" value="F:zinc ion binding"/>
    <property type="evidence" value="ECO:0007669"/>
    <property type="project" value="UniProtKB-KW"/>
</dbReference>
<feature type="compositionally biased region" description="Basic and acidic residues" evidence="8">
    <location>
        <begin position="396"/>
        <end position="409"/>
    </location>
</feature>
<dbReference type="Pfam" id="PF08790">
    <property type="entry name" value="zf-LYAR"/>
    <property type="match status" value="2"/>
</dbReference>
<sequence>MVYFPGLEYRAHTSCMTEEQKYQGALYKPKKQKHNNNQTNQQVAMSQQPYVEDVPEFAGYEYDGHSDDAKTPVDLPEAPTPPPADEGPVNVFDFLDPSATPNASTLQLGPLGERHINEETQLVRYEAEASAYLDPSGVPVDEDPEAPYQYGTGPIPGAFETPAPRGDRKKKDGSDTKKDKKRKRLHLDTDQIMADAPPPPLTSAPRDPTASPGRRGSVNRCRGATFTCIDCMVYFPGLEYRAHTSCMTEEQKYQGALYKPKKQKHNNNQNNQQVAMSQQPYVEDVPEFAGYEYDGHSDDAKTPVDLPEAPTPPPADEGPVNVFDFLDPSATPNASTLQLGPLGERHINEETQLVRYEAEASAYLDPSGAPVDEDPEAPYQYGTGPIPGAFETPAPRGDRKKKDGSDTKKDKKRKRLHLDTDQIMADAPPVLHSGLTGGLNRMMRPAFPPSPDYSGGDVAEAPVSPLKKKKPSKHSKHGKRSEGSIGSNLMGLLSSSKTKTKKRKVSSSSTRKSSRRTDSGLLSSSKTKTKKRKVSSSSTRKSSRRTDSDKAPKLIEYRPRSSGDDKEGANAEGQMVVFRPRGDLLLSYVDKGPDSDRGYSMKKALRHFHRERDNSSDSLGKTIEEKELWRSLRMRKNDRGEIVLFGL</sequence>
<comment type="caution">
    <text evidence="10">The sequence shown here is derived from an EMBL/GenBank/DDBJ whole genome shotgun (WGS) entry which is preliminary data.</text>
</comment>
<evidence type="ECO:0000313" key="11">
    <source>
        <dbReference type="Proteomes" id="UP000689129"/>
    </source>
</evidence>
<dbReference type="PANTHER" id="PTHR13100">
    <property type="entry name" value="CELL GROWTH-REGULATING NUCLEOLAR PROTEIN LYAR"/>
    <property type="match status" value="1"/>
</dbReference>
<proteinExistence type="predicted"/>
<evidence type="ECO:0000313" key="10">
    <source>
        <dbReference type="EMBL" id="KAG7125523.1"/>
    </source>
</evidence>
<feature type="region of interest" description="Disordered" evidence="8">
    <location>
        <begin position="295"/>
        <end position="320"/>
    </location>
</feature>
<keyword evidence="5" id="KW-0862">Zinc</keyword>
<dbReference type="PANTHER" id="PTHR13100:SF10">
    <property type="entry name" value="CELL GROWTH-REGULATING NUCLEOLAR PROTEIN"/>
    <property type="match status" value="1"/>
</dbReference>
<keyword evidence="4 7" id="KW-0863">Zinc-finger</keyword>
<feature type="region of interest" description="Disordered" evidence="8">
    <location>
        <begin position="59"/>
        <end position="112"/>
    </location>
</feature>
<dbReference type="AlphaFoldDB" id="A0A8I3AL82"/>
<evidence type="ECO:0000256" key="6">
    <source>
        <dbReference type="ARBA" id="ARBA00023242"/>
    </source>
</evidence>
<accession>A0A8I3AL82</accession>
<evidence type="ECO:0000256" key="4">
    <source>
        <dbReference type="ARBA" id="ARBA00022771"/>
    </source>
</evidence>
<feature type="region of interest" description="Disordered" evidence="8">
    <location>
        <begin position="358"/>
        <end position="574"/>
    </location>
</feature>
<dbReference type="InterPro" id="IPR039999">
    <property type="entry name" value="LYAR"/>
</dbReference>
<protein>
    <submittedName>
        <fullName evidence="10">UPF0743 protein like</fullName>
    </submittedName>
</protein>
<evidence type="ECO:0000256" key="1">
    <source>
        <dbReference type="ARBA" id="ARBA00004123"/>
    </source>
</evidence>
<evidence type="ECO:0000256" key="8">
    <source>
        <dbReference type="SAM" id="MobiDB-lite"/>
    </source>
</evidence>
<evidence type="ECO:0000256" key="2">
    <source>
        <dbReference type="ARBA" id="ARBA00022723"/>
    </source>
</evidence>
<keyword evidence="6" id="KW-0539">Nucleus</keyword>